<feature type="transmembrane region" description="Helical" evidence="5">
    <location>
        <begin position="233"/>
        <end position="254"/>
    </location>
</feature>
<proteinExistence type="predicted"/>
<reference evidence="7 8" key="1">
    <citation type="submission" date="2023-01" db="EMBL/GenBank/DDBJ databases">
        <title>Cultivation and genomic characterization of new, ubiquitous marine nitrite-oxidizing bacteria from the Nitrospirales.</title>
        <authorList>
            <person name="Mueller A.J."/>
            <person name="Daebeler A."/>
            <person name="Herbold C.W."/>
            <person name="Kirkegaard R.H."/>
            <person name="Daims H."/>
        </authorList>
    </citation>
    <scope>NUCLEOTIDE SEQUENCE [LARGE SCALE GENOMIC DNA]</scope>
    <source>
        <strain evidence="7 8">VA</strain>
    </source>
</reference>
<dbReference type="GO" id="GO:0016020">
    <property type="term" value="C:membrane"/>
    <property type="evidence" value="ECO:0007669"/>
    <property type="project" value="UniProtKB-SubCell"/>
</dbReference>
<evidence type="ECO:0000256" key="4">
    <source>
        <dbReference type="ARBA" id="ARBA00023136"/>
    </source>
</evidence>
<keyword evidence="4 5" id="KW-0472">Membrane</keyword>
<dbReference type="InterPro" id="IPR001902">
    <property type="entry name" value="SLC26A/SulP_fam"/>
</dbReference>
<dbReference type="InterPro" id="IPR011547">
    <property type="entry name" value="SLC26A/SulP_dom"/>
</dbReference>
<evidence type="ECO:0000256" key="2">
    <source>
        <dbReference type="ARBA" id="ARBA00022692"/>
    </source>
</evidence>
<evidence type="ECO:0000313" key="8">
    <source>
        <dbReference type="Proteomes" id="UP001302719"/>
    </source>
</evidence>
<organism evidence="7 8">
    <name type="scientific">Candidatus Nitrospira allomarina</name>
    <dbReference type="NCBI Taxonomy" id="3020900"/>
    <lineage>
        <taxon>Bacteria</taxon>
        <taxon>Pseudomonadati</taxon>
        <taxon>Nitrospirota</taxon>
        <taxon>Nitrospiria</taxon>
        <taxon>Nitrospirales</taxon>
        <taxon>Nitrospiraceae</taxon>
        <taxon>Nitrospira</taxon>
    </lineage>
</organism>
<feature type="transmembrane region" description="Helical" evidence="5">
    <location>
        <begin position="116"/>
        <end position="137"/>
    </location>
</feature>
<dbReference type="InterPro" id="IPR036513">
    <property type="entry name" value="STAS_dom_sf"/>
</dbReference>
<dbReference type="Gene3D" id="3.30.750.24">
    <property type="entry name" value="STAS domain"/>
    <property type="match status" value="1"/>
</dbReference>
<feature type="transmembrane region" description="Helical" evidence="5">
    <location>
        <begin position="89"/>
        <end position="109"/>
    </location>
</feature>
<dbReference type="Pfam" id="PF00916">
    <property type="entry name" value="Sulfate_transp"/>
    <property type="match status" value="1"/>
</dbReference>
<dbReference type="SUPFAM" id="SSF52091">
    <property type="entry name" value="SpoIIaa-like"/>
    <property type="match status" value="1"/>
</dbReference>
<evidence type="ECO:0000256" key="3">
    <source>
        <dbReference type="ARBA" id="ARBA00022989"/>
    </source>
</evidence>
<evidence type="ECO:0000259" key="6">
    <source>
        <dbReference type="PROSITE" id="PS50801"/>
    </source>
</evidence>
<feature type="domain" description="STAS" evidence="6">
    <location>
        <begin position="435"/>
        <end position="538"/>
    </location>
</feature>
<gene>
    <name evidence="7" type="ORF">PP769_14875</name>
</gene>
<evidence type="ECO:0000256" key="1">
    <source>
        <dbReference type="ARBA" id="ARBA00004141"/>
    </source>
</evidence>
<dbReference type="GO" id="GO:0055085">
    <property type="term" value="P:transmembrane transport"/>
    <property type="evidence" value="ECO:0007669"/>
    <property type="project" value="InterPro"/>
</dbReference>
<sequence length="556" mass="58673">MRMIHGLHFNNLRGDIYGGVVAAVVALPLALAFGVASGAGAIAGLYGAILVGLFASVFGGTPAQCSGPTGPMTVVMAGILVQFSDNPALAFTVVIMGGGLQILFGLLGFGHYIALVPYPVISGFMSGIGCIILILQVGPLVGFEAKSEGIYANLLAIPEFLSNPFPQATILGLLTIAIMYLTPVRMSQVIPPQLLALCAGTLGAYFFFPHAPVIGNVPEGFPSFIIPDMETSVFLVMVEGAVVLALLGSIDSLLTSLVCDNMTRTQHDSNQELIGQGVGNLVAGLFGGLPGAGATMRSVANIRSGGRTPISGILMSLVLLATLLGLGPLAEQIPLAVLAGILFKVGLDIIDWRFLRHLVKAPRTDVLIMGVVLIITVLVDLISAVGVGIVLASLLFVKRMAELELANLRVISEPTQEIPFHPEEKAILERNNGRIVLIHVDGPMSFGSAKTMVRRLESLKGFNNFTHVVLDLSDVSAIDGTAALAVEDMLRMVQAHRQNLYFVGIKPGVLKVLDGLGVLDHIGPEQRYELRLDALRHADQGHNISPTDELSGAQRA</sequence>
<dbReference type="InterPro" id="IPR002645">
    <property type="entry name" value="STAS_dom"/>
</dbReference>
<feature type="transmembrane region" description="Helical" evidence="5">
    <location>
        <begin position="165"/>
        <end position="182"/>
    </location>
</feature>
<dbReference type="PANTHER" id="PTHR11814">
    <property type="entry name" value="SULFATE TRANSPORTER"/>
    <property type="match status" value="1"/>
</dbReference>
<dbReference type="AlphaFoldDB" id="A0AA96G8R7"/>
<keyword evidence="3 5" id="KW-1133">Transmembrane helix</keyword>
<feature type="transmembrane region" description="Helical" evidence="5">
    <location>
        <begin position="366"/>
        <end position="397"/>
    </location>
</feature>
<feature type="transmembrane region" description="Helical" evidence="5">
    <location>
        <begin position="194"/>
        <end position="213"/>
    </location>
</feature>
<dbReference type="RefSeq" id="WP_312641515.1">
    <property type="nucleotide sequence ID" value="NZ_CP116967.1"/>
</dbReference>
<dbReference type="KEGG" id="nall:PP769_14875"/>
<evidence type="ECO:0000313" key="7">
    <source>
        <dbReference type="EMBL" id="WNM57248.1"/>
    </source>
</evidence>
<protein>
    <submittedName>
        <fullName evidence="7">SulP family inorganic anion transporter</fullName>
    </submittedName>
</protein>
<keyword evidence="8" id="KW-1185">Reference proteome</keyword>
<keyword evidence="2 5" id="KW-0812">Transmembrane</keyword>
<dbReference type="Pfam" id="PF01740">
    <property type="entry name" value="STAS"/>
    <property type="match status" value="1"/>
</dbReference>
<feature type="transmembrane region" description="Helical" evidence="5">
    <location>
        <begin position="39"/>
        <end position="58"/>
    </location>
</feature>
<feature type="transmembrane region" description="Helical" evidence="5">
    <location>
        <begin position="335"/>
        <end position="354"/>
    </location>
</feature>
<feature type="transmembrane region" description="Helical" evidence="5">
    <location>
        <begin position="310"/>
        <end position="329"/>
    </location>
</feature>
<comment type="subcellular location">
    <subcellularLocation>
        <location evidence="1">Membrane</location>
        <topology evidence="1">Multi-pass membrane protein</topology>
    </subcellularLocation>
</comment>
<dbReference type="Proteomes" id="UP001302719">
    <property type="component" value="Chromosome"/>
</dbReference>
<dbReference type="CDD" id="cd07042">
    <property type="entry name" value="STAS_SulP_like_sulfate_transporter"/>
    <property type="match status" value="1"/>
</dbReference>
<dbReference type="PROSITE" id="PS50801">
    <property type="entry name" value="STAS"/>
    <property type="match status" value="1"/>
</dbReference>
<accession>A0AA96G8R7</accession>
<evidence type="ECO:0000256" key="5">
    <source>
        <dbReference type="SAM" id="Phobius"/>
    </source>
</evidence>
<dbReference type="EMBL" id="CP116967">
    <property type="protein sequence ID" value="WNM57248.1"/>
    <property type="molecule type" value="Genomic_DNA"/>
</dbReference>
<feature type="transmembrane region" description="Helical" evidence="5">
    <location>
        <begin position="12"/>
        <end position="33"/>
    </location>
</feature>
<name>A0AA96G8R7_9BACT</name>